<feature type="region of interest" description="Disordered" evidence="1">
    <location>
        <begin position="102"/>
        <end position="122"/>
    </location>
</feature>
<gene>
    <name evidence="2" type="ORF">SAV14893_087890</name>
</gene>
<accession>A0A4D4MC49</accession>
<evidence type="ECO:0000313" key="3">
    <source>
        <dbReference type="Proteomes" id="UP000302139"/>
    </source>
</evidence>
<sequence length="122" mass="12707">MSDDSTPTPASFTATATAIEAIAQAMRTAHTADVASTDDPQQAIAALLLLREVREQLARWEPQLIETARKAGASWADLAHPSASPAARLPSAATCACVPVKPAPPRNSAYRPPAADVPRTAP</sequence>
<comment type="caution">
    <text evidence="2">The sequence shown here is derived from an EMBL/GenBank/DDBJ whole genome shotgun (WGS) entry which is preliminary data.</text>
</comment>
<evidence type="ECO:0000256" key="1">
    <source>
        <dbReference type="SAM" id="MobiDB-lite"/>
    </source>
</evidence>
<organism evidence="2 3">
    <name type="scientific">Streptomyces avermitilis</name>
    <dbReference type="NCBI Taxonomy" id="33903"/>
    <lineage>
        <taxon>Bacteria</taxon>
        <taxon>Bacillati</taxon>
        <taxon>Actinomycetota</taxon>
        <taxon>Actinomycetes</taxon>
        <taxon>Kitasatosporales</taxon>
        <taxon>Streptomycetaceae</taxon>
        <taxon>Streptomyces</taxon>
    </lineage>
</organism>
<evidence type="ECO:0008006" key="4">
    <source>
        <dbReference type="Google" id="ProtNLM"/>
    </source>
</evidence>
<dbReference type="Proteomes" id="UP000302139">
    <property type="component" value="Unassembled WGS sequence"/>
</dbReference>
<name>A0A4D4MC49_STRAX</name>
<proteinExistence type="predicted"/>
<dbReference type="AlphaFoldDB" id="A0A4D4MC49"/>
<dbReference type="EMBL" id="BJHX01000002">
    <property type="protein sequence ID" value="GDY69396.1"/>
    <property type="molecule type" value="Genomic_DNA"/>
</dbReference>
<protein>
    <recommendedName>
        <fullName evidence="4">Type III effector protein</fullName>
    </recommendedName>
</protein>
<reference evidence="2 3" key="1">
    <citation type="submission" date="2019-04" db="EMBL/GenBank/DDBJ databases">
        <title>Draft genome sequences of Streptomyces avermitilis NBRC 14893.</title>
        <authorList>
            <person name="Komaki H."/>
            <person name="Tamura T."/>
            <person name="Hosoyama A."/>
        </authorList>
    </citation>
    <scope>NUCLEOTIDE SEQUENCE [LARGE SCALE GENOMIC DNA]</scope>
    <source>
        <strain evidence="2 3">NBRC 14893</strain>
    </source>
</reference>
<evidence type="ECO:0000313" key="2">
    <source>
        <dbReference type="EMBL" id="GDY69396.1"/>
    </source>
</evidence>